<dbReference type="RefSeq" id="WP_161826480.1">
    <property type="nucleotide sequence ID" value="NZ_WVIC01000038.1"/>
</dbReference>
<keyword evidence="2" id="KW-1185">Reference proteome</keyword>
<dbReference type="EMBL" id="WVIC01000038">
    <property type="protein sequence ID" value="NCJ08002.1"/>
    <property type="molecule type" value="Genomic_DNA"/>
</dbReference>
<name>A0A8K2A1Y8_9CYAN</name>
<sequence>MPTVICHILIGLPGSGKSTLAQQWVAHDPNLCWVSTDAIRQNLFGDAAIQGAWPPIEAEALRQIKGAIAPFPIACRP</sequence>
<dbReference type="SUPFAM" id="SSF52540">
    <property type="entry name" value="P-loop containing nucleoside triphosphate hydrolases"/>
    <property type="match status" value="1"/>
</dbReference>
<dbReference type="Pfam" id="PF13671">
    <property type="entry name" value="AAA_33"/>
    <property type="match status" value="1"/>
</dbReference>
<gene>
    <name evidence="1" type="ORF">GS597_16105</name>
</gene>
<accession>A0A8K2A1Y8</accession>
<reference evidence="1" key="1">
    <citation type="submission" date="2019-12" db="EMBL/GenBank/DDBJ databases">
        <title>High-Quality draft genome sequences of three cyanobacteria isolated from the limestone walls of the Old Cathedral of Coimbra.</title>
        <authorList>
            <person name="Tiago I."/>
            <person name="Soares F."/>
            <person name="Portugal A."/>
        </authorList>
    </citation>
    <scope>NUCLEOTIDE SEQUENCE [LARGE SCALE GENOMIC DNA]</scope>
    <source>
        <strain evidence="1">C</strain>
    </source>
</reference>
<protein>
    <submittedName>
        <fullName evidence="1">AAA family ATPase</fullName>
    </submittedName>
</protein>
<evidence type="ECO:0000313" key="2">
    <source>
        <dbReference type="Proteomes" id="UP000607397"/>
    </source>
</evidence>
<organism evidence="1 2">
    <name type="scientific">Petrachloros mirabilis ULC683</name>
    <dbReference type="NCBI Taxonomy" id="2781853"/>
    <lineage>
        <taxon>Bacteria</taxon>
        <taxon>Bacillati</taxon>
        <taxon>Cyanobacteriota</taxon>
        <taxon>Cyanophyceae</taxon>
        <taxon>Synechococcales</taxon>
        <taxon>Petrachlorosaceae</taxon>
        <taxon>Petrachloros</taxon>
        <taxon>Petrachloros mirabilis</taxon>
    </lineage>
</organism>
<evidence type="ECO:0000313" key="1">
    <source>
        <dbReference type="EMBL" id="NCJ08002.1"/>
    </source>
</evidence>
<dbReference type="Gene3D" id="3.40.50.300">
    <property type="entry name" value="P-loop containing nucleotide triphosphate hydrolases"/>
    <property type="match status" value="1"/>
</dbReference>
<dbReference type="AlphaFoldDB" id="A0A8K2A1Y8"/>
<proteinExistence type="predicted"/>
<dbReference type="Proteomes" id="UP000607397">
    <property type="component" value="Unassembled WGS sequence"/>
</dbReference>
<dbReference type="InterPro" id="IPR027417">
    <property type="entry name" value="P-loop_NTPase"/>
</dbReference>
<comment type="caution">
    <text evidence="1">The sequence shown here is derived from an EMBL/GenBank/DDBJ whole genome shotgun (WGS) entry which is preliminary data.</text>
</comment>